<dbReference type="PANTHER" id="PTHR43401:SF2">
    <property type="entry name" value="L-THREONINE 3-DEHYDROGENASE"/>
    <property type="match status" value="1"/>
</dbReference>
<keyword evidence="3" id="KW-0560">Oxidoreductase</keyword>
<evidence type="ECO:0000256" key="3">
    <source>
        <dbReference type="ARBA" id="ARBA00023002"/>
    </source>
</evidence>
<dbReference type="InterPro" id="IPR002328">
    <property type="entry name" value="ADH_Zn_CS"/>
</dbReference>
<comment type="similarity">
    <text evidence="4">Belongs to the zinc-containing alcohol dehydrogenase family.</text>
</comment>
<dbReference type="Pfam" id="PF08240">
    <property type="entry name" value="ADH_N"/>
    <property type="match status" value="1"/>
</dbReference>
<keyword evidence="2 4" id="KW-0862">Zinc</keyword>
<sequence>MDKTMRALVADGPGSFSIQQIPVPIPERDEVLCRIKSVAICGTDPELFAGKFVDIGWPPKYPFVFGHEWAGEVVAVGGDVIDFAVGDRVAGEAHCGCGHCENCRKGDYTVCLNYGKMAQGHRHYGFTVQGAYAEYGAYKTKALEKMPDSVSFDEATMCDTAGVALHGVELGNVGSCQTVAIIGPGPIGNLAMQICKAKGARTVMIGRRLRLECAKECGADHIINYESSNPVEEVKKLTNGKGADVVIECAGTPAAISESLFCTRKNGNDVLISLPKVRDIPMSILTIVQNQIHVIGSKANPNCSRQVLQMIGSNMINAKRLITHQFDLSEMEKALDIFVNKKDGVMKVIIHP</sequence>
<dbReference type="InterPro" id="IPR013149">
    <property type="entry name" value="ADH-like_C"/>
</dbReference>
<name>A0A3P3XQC6_9SPIR</name>
<dbReference type="SMART" id="SM00829">
    <property type="entry name" value="PKS_ER"/>
    <property type="match status" value="1"/>
</dbReference>
<evidence type="ECO:0000313" key="6">
    <source>
        <dbReference type="EMBL" id="SLM18465.1"/>
    </source>
</evidence>
<protein>
    <submittedName>
        <fullName evidence="6">Alcohol dehydrogenase</fullName>
    </submittedName>
</protein>
<reference evidence="6" key="1">
    <citation type="submission" date="2017-02" db="EMBL/GenBank/DDBJ databases">
        <authorList>
            <person name="Regsiter A."/>
            <person name="William W."/>
        </authorList>
    </citation>
    <scope>NUCLEOTIDE SEQUENCE</scope>
    <source>
        <strain evidence="6">BdmA 4</strain>
    </source>
</reference>
<dbReference type="GO" id="GO:0016616">
    <property type="term" value="F:oxidoreductase activity, acting on the CH-OH group of donors, NAD or NADP as acceptor"/>
    <property type="evidence" value="ECO:0007669"/>
    <property type="project" value="UniProtKB-ARBA"/>
</dbReference>
<evidence type="ECO:0000259" key="5">
    <source>
        <dbReference type="SMART" id="SM00829"/>
    </source>
</evidence>
<dbReference type="PROSITE" id="PS00059">
    <property type="entry name" value="ADH_ZINC"/>
    <property type="match status" value="1"/>
</dbReference>
<evidence type="ECO:0000256" key="2">
    <source>
        <dbReference type="ARBA" id="ARBA00022833"/>
    </source>
</evidence>
<keyword evidence="1 4" id="KW-0479">Metal-binding</keyword>
<gene>
    <name evidence="6" type="ORF">SPIRO4BDMA_41037</name>
</gene>
<evidence type="ECO:0000256" key="4">
    <source>
        <dbReference type="RuleBase" id="RU361277"/>
    </source>
</evidence>
<dbReference type="InterPro" id="IPR011032">
    <property type="entry name" value="GroES-like_sf"/>
</dbReference>
<dbReference type="Gene3D" id="3.40.50.720">
    <property type="entry name" value="NAD(P)-binding Rossmann-like Domain"/>
    <property type="match status" value="1"/>
</dbReference>
<dbReference type="GO" id="GO:0008270">
    <property type="term" value="F:zinc ion binding"/>
    <property type="evidence" value="ECO:0007669"/>
    <property type="project" value="InterPro"/>
</dbReference>
<dbReference type="PANTHER" id="PTHR43401">
    <property type="entry name" value="L-THREONINE 3-DEHYDROGENASE"/>
    <property type="match status" value="1"/>
</dbReference>
<dbReference type="Gene3D" id="3.90.180.10">
    <property type="entry name" value="Medium-chain alcohol dehydrogenases, catalytic domain"/>
    <property type="match status" value="1"/>
</dbReference>
<dbReference type="InterPro" id="IPR036291">
    <property type="entry name" value="NAD(P)-bd_dom_sf"/>
</dbReference>
<dbReference type="EMBL" id="FWDO01000004">
    <property type="protein sequence ID" value="SLM18465.1"/>
    <property type="molecule type" value="Genomic_DNA"/>
</dbReference>
<dbReference type="InterPro" id="IPR013154">
    <property type="entry name" value="ADH-like_N"/>
</dbReference>
<evidence type="ECO:0000256" key="1">
    <source>
        <dbReference type="ARBA" id="ARBA00022723"/>
    </source>
</evidence>
<accession>A0A3P3XQC6</accession>
<comment type="cofactor">
    <cofactor evidence="4">
        <name>Zn(2+)</name>
        <dbReference type="ChEBI" id="CHEBI:29105"/>
    </cofactor>
</comment>
<dbReference type="SUPFAM" id="SSF50129">
    <property type="entry name" value="GroES-like"/>
    <property type="match status" value="1"/>
</dbReference>
<dbReference type="InterPro" id="IPR050129">
    <property type="entry name" value="Zn_alcohol_dh"/>
</dbReference>
<organism evidence="6">
    <name type="scientific">uncultured spirochete</name>
    <dbReference type="NCBI Taxonomy" id="156406"/>
    <lineage>
        <taxon>Bacteria</taxon>
        <taxon>Pseudomonadati</taxon>
        <taxon>Spirochaetota</taxon>
        <taxon>Spirochaetia</taxon>
        <taxon>Spirochaetales</taxon>
        <taxon>environmental samples</taxon>
    </lineage>
</organism>
<dbReference type="InterPro" id="IPR020843">
    <property type="entry name" value="ER"/>
</dbReference>
<feature type="domain" description="Enoyl reductase (ER)" evidence="5">
    <location>
        <begin position="12"/>
        <end position="350"/>
    </location>
</feature>
<dbReference type="Pfam" id="PF00107">
    <property type="entry name" value="ADH_zinc_N"/>
    <property type="match status" value="1"/>
</dbReference>
<proteinExistence type="inferred from homology"/>
<dbReference type="SUPFAM" id="SSF51735">
    <property type="entry name" value="NAD(P)-binding Rossmann-fold domains"/>
    <property type="match status" value="1"/>
</dbReference>
<dbReference type="AlphaFoldDB" id="A0A3P3XQC6"/>